<dbReference type="KEGG" id="ned:HUN01_18805"/>
<protein>
    <submittedName>
        <fullName evidence="1">Uncharacterized protein</fullName>
    </submittedName>
</protein>
<evidence type="ECO:0000313" key="2">
    <source>
        <dbReference type="Proteomes" id="UP000514713"/>
    </source>
</evidence>
<sequence>MSVAIADSMMALQAIALQKTSKTKRSLVMEECAIALQKTSKIKRSPIMEE</sequence>
<dbReference type="RefSeq" id="WP_181932524.1">
    <property type="nucleotide sequence ID" value="NZ_CP054698.1"/>
</dbReference>
<reference evidence="2" key="1">
    <citation type="submission" date="2020-06" db="EMBL/GenBank/DDBJ databases">
        <title>Nostoc edaphicum CCNP1411 genome.</title>
        <authorList>
            <person name="Fidor A."/>
            <person name="Grabski M."/>
            <person name="Gawor J."/>
            <person name="Gromadka R."/>
            <person name="Wegrzyn G."/>
            <person name="Mazur-Marzec H."/>
        </authorList>
    </citation>
    <scope>NUCLEOTIDE SEQUENCE [LARGE SCALE GENOMIC DNA]</scope>
    <source>
        <strain evidence="2">CCNP1411</strain>
    </source>
</reference>
<accession>A0A7D7LHW5</accession>
<dbReference type="AlphaFoldDB" id="A0A7D7LHW5"/>
<dbReference type="Proteomes" id="UP000514713">
    <property type="component" value="Chromosome"/>
</dbReference>
<proteinExistence type="predicted"/>
<dbReference type="EMBL" id="CP054698">
    <property type="protein sequence ID" value="QMS89527.1"/>
    <property type="molecule type" value="Genomic_DNA"/>
</dbReference>
<evidence type="ECO:0000313" key="1">
    <source>
        <dbReference type="EMBL" id="QMS89527.1"/>
    </source>
</evidence>
<name>A0A7D7LHW5_9NOSO</name>
<organism evidence="1 2">
    <name type="scientific">Nostoc edaphicum CCNP1411</name>
    <dbReference type="NCBI Taxonomy" id="1472755"/>
    <lineage>
        <taxon>Bacteria</taxon>
        <taxon>Bacillati</taxon>
        <taxon>Cyanobacteriota</taxon>
        <taxon>Cyanophyceae</taxon>
        <taxon>Nostocales</taxon>
        <taxon>Nostocaceae</taxon>
        <taxon>Nostoc</taxon>
    </lineage>
</organism>
<gene>
    <name evidence="1" type="ORF">HUN01_18805</name>
</gene>
<keyword evidence="2" id="KW-1185">Reference proteome</keyword>